<keyword evidence="2" id="KW-0472">Membrane</keyword>
<evidence type="ECO:0000313" key="4">
    <source>
        <dbReference type="Proteomes" id="UP000295773"/>
    </source>
</evidence>
<organism evidence="3 4">
    <name type="scientific">Longicatena caecimuris</name>
    <dbReference type="NCBI Taxonomy" id="1796635"/>
    <lineage>
        <taxon>Bacteria</taxon>
        <taxon>Bacillati</taxon>
        <taxon>Bacillota</taxon>
        <taxon>Erysipelotrichia</taxon>
        <taxon>Erysipelotrichales</taxon>
        <taxon>Erysipelotrichaceae</taxon>
        <taxon>Longicatena</taxon>
    </lineage>
</organism>
<feature type="coiled-coil region" evidence="1">
    <location>
        <begin position="50"/>
        <end position="77"/>
    </location>
</feature>
<evidence type="ECO:0000256" key="1">
    <source>
        <dbReference type="SAM" id="Coils"/>
    </source>
</evidence>
<gene>
    <name evidence="3" type="ORF">EDD61_1164</name>
</gene>
<dbReference type="AlphaFoldDB" id="A0A4R3T7G3"/>
<keyword evidence="2" id="KW-1133">Transmembrane helix</keyword>
<dbReference type="RefSeq" id="WP_132225152.1">
    <property type="nucleotide sequence ID" value="NZ_JADPGE010000002.1"/>
</dbReference>
<feature type="transmembrane region" description="Helical" evidence="2">
    <location>
        <begin position="241"/>
        <end position="264"/>
    </location>
</feature>
<dbReference type="Proteomes" id="UP000295773">
    <property type="component" value="Unassembled WGS sequence"/>
</dbReference>
<keyword evidence="1" id="KW-0175">Coiled coil</keyword>
<comment type="caution">
    <text evidence="3">The sequence shown here is derived from an EMBL/GenBank/DDBJ whole genome shotgun (WGS) entry which is preliminary data.</text>
</comment>
<keyword evidence="4" id="KW-1185">Reference proteome</keyword>
<dbReference type="EMBL" id="SMBP01000016">
    <property type="protein sequence ID" value="TCU57691.1"/>
    <property type="molecule type" value="Genomic_DNA"/>
</dbReference>
<protein>
    <submittedName>
        <fullName evidence="3">Uncharacterized protein</fullName>
    </submittedName>
</protein>
<keyword evidence="2" id="KW-0812">Transmembrane</keyword>
<name>A0A4R3T7G3_9FIRM</name>
<accession>A0A4R3T7G3</accession>
<proteinExistence type="predicted"/>
<evidence type="ECO:0000256" key="2">
    <source>
        <dbReference type="SAM" id="Phobius"/>
    </source>
</evidence>
<reference evidence="3 4" key="1">
    <citation type="submission" date="2019-03" db="EMBL/GenBank/DDBJ databases">
        <title>Genomic Encyclopedia of Type Strains, Phase IV (KMG-IV): sequencing the most valuable type-strain genomes for metagenomic binning, comparative biology and taxonomic classification.</title>
        <authorList>
            <person name="Goeker M."/>
        </authorList>
    </citation>
    <scope>NUCLEOTIDE SEQUENCE [LARGE SCALE GENOMIC DNA]</scope>
    <source>
        <strain evidence="3 4">DSM 29481</strain>
    </source>
</reference>
<sequence>MMKKKGNLIKLFPMIGMVIIVAGMIVSFLKIDKIQLEIKSGDFVIVSYELDNEKKEMKAIENKKEELAEILKTHNIQAEIFTIAIPDFTAYKTYGKNNVSPYSIQIADDSFFNYYGINNPKESVLYRYDDEESGNLNLEFLKDKDKAEFESFPIEGKAILDRNKLPKFVPQKSTIPSGDYITMRTFDMLKKKVNVIQDTHIKDYYVYIKSANTDQIAQLLDKEERVVVSDQMSESSIFSNWYKFMILGTVCLLVLAVLEIVIIVKRKKVS</sequence>
<evidence type="ECO:0000313" key="3">
    <source>
        <dbReference type="EMBL" id="TCU57691.1"/>
    </source>
</evidence>
<feature type="transmembrane region" description="Helical" evidence="2">
    <location>
        <begin position="12"/>
        <end position="29"/>
    </location>
</feature>